<sequence>MHQVTCNRTWN</sequence>
<accession>A0A0A8Z435</accession>
<organism evidence="1">
    <name type="scientific">Arundo donax</name>
    <name type="common">Giant reed</name>
    <name type="synonym">Donax arundinaceus</name>
    <dbReference type="NCBI Taxonomy" id="35708"/>
    <lineage>
        <taxon>Eukaryota</taxon>
        <taxon>Viridiplantae</taxon>
        <taxon>Streptophyta</taxon>
        <taxon>Embryophyta</taxon>
        <taxon>Tracheophyta</taxon>
        <taxon>Spermatophyta</taxon>
        <taxon>Magnoliopsida</taxon>
        <taxon>Liliopsida</taxon>
        <taxon>Poales</taxon>
        <taxon>Poaceae</taxon>
        <taxon>PACMAD clade</taxon>
        <taxon>Arundinoideae</taxon>
        <taxon>Arundineae</taxon>
        <taxon>Arundo</taxon>
    </lineage>
</organism>
<name>A0A0A8Z435_ARUDO</name>
<protein>
    <submittedName>
        <fullName evidence="1">Uncharacterized protein</fullName>
    </submittedName>
</protein>
<evidence type="ECO:0000313" key="1">
    <source>
        <dbReference type="EMBL" id="JAD33571.1"/>
    </source>
</evidence>
<reference evidence="1" key="2">
    <citation type="journal article" date="2015" name="Data Brief">
        <title>Shoot transcriptome of the giant reed, Arundo donax.</title>
        <authorList>
            <person name="Barrero R.A."/>
            <person name="Guerrero F.D."/>
            <person name="Moolhuijzen P."/>
            <person name="Goolsby J.A."/>
            <person name="Tidwell J."/>
            <person name="Bellgard S.E."/>
            <person name="Bellgard M.I."/>
        </authorList>
    </citation>
    <scope>NUCLEOTIDE SEQUENCE</scope>
    <source>
        <tissue evidence="1">Shoot tissue taken approximately 20 cm above the soil surface</tissue>
    </source>
</reference>
<reference evidence="1" key="1">
    <citation type="submission" date="2014-09" db="EMBL/GenBank/DDBJ databases">
        <authorList>
            <person name="Magalhaes I.L.F."/>
            <person name="Oliveira U."/>
            <person name="Santos F.R."/>
            <person name="Vidigal T.H.D.A."/>
            <person name="Brescovit A.D."/>
            <person name="Santos A.J."/>
        </authorList>
    </citation>
    <scope>NUCLEOTIDE SEQUENCE</scope>
    <source>
        <tissue evidence="1">Shoot tissue taken approximately 20 cm above the soil surface</tissue>
    </source>
</reference>
<proteinExistence type="predicted"/>
<dbReference type="EMBL" id="GBRH01264324">
    <property type="protein sequence ID" value="JAD33571.1"/>
    <property type="molecule type" value="Transcribed_RNA"/>
</dbReference>